<dbReference type="AlphaFoldDB" id="A0A1G4VLN2"/>
<dbReference type="EMBL" id="FMUB01000002">
    <property type="protein sequence ID" value="SCX08617.1"/>
    <property type="molecule type" value="Genomic_DNA"/>
</dbReference>
<evidence type="ECO:0000313" key="1">
    <source>
        <dbReference type="EMBL" id="QNJ92574.1"/>
    </source>
</evidence>
<dbReference type="EMBL" id="CP059894">
    <property type="protein sequence ID" value="QNJ92574.1"/>
    <property type="molecule type" value="Genomic_DNA"/>
</dbReference>
<name>A0A1G4VLN2_9MYCO</name>
<accession>A0A1G4VLN2</accession>
<dbReference type="STRING" id="1502745.SAMN02799620_01278"/>
<dbReference type="Proteomes" id="UP000199707">
    <property type="component" value="Unassembled WGS sequence"/>
</dbReference>
<reference evidence="2" key="2">
    <citation type="submission" date="2016-10" db="EMBL/GenBank/DDBJ databases">
        <authorList>
            <person name="de Groot N.N."/>
        </authorList>
    </citation>
    <scope>NUCLEOTIDE SEQUENCE [LARGE SCALE GENOMIC DNA]</scope>
    <source>
        <strain evidence="2">UNC267MFSha1.1M11</strain>
    </source>
</reference>
<proteinExistence type="predicted"/>
<evidence type="ECO:0000313" key="2">
    <source>
        <dbReference type="EMBL" id="SCX08617.1"/>
    </source>
</evidence>
<organism evidence="2 3">
    <name type="scientific">Mycolicibacterium fluoranthenivorans</name>
    <dbReference type="NCBI Taxonomy" id="258505"/>
    <lineage>
        <taxon>Bacteria</taxon>
        <taxon>Bacillati</taxon>
        <taxon>Actinomycetota</taxon>
        <taxon>Actinomycetes</taxon>
        <taxon>Mycobacteriales</taxon>
        <taxon>Mycobacteriaceae</taxon>
        <taxon>Mycolicibacterium</taxon>
    </lineage>
</organism>
<gene>
    <name evidence="1" type="ORF">HZU40_31385</name>
    <name evidence="2" type="ORF">SAMN02799620_01278</name>
</gene>
<dbReference type="Proteomes" id="UP000515498">
    <property type="component" value="Chromosome"/>
</dbReference>
<reference evidence="3" key="1">
    <citation type="submission" date="2016-10" db="EMBL/GenBank/DDBJ databases">
        <authorList>
            <person name="Varghese N."/>
            <person name="Submissions S."/>
        </authorList>
    </citation>
    <scope>NUCLEOTIDE SEQUENCE [LARGE SCALE GENOMIC DNA]</scope>
    <source>
        <strain evidence="3">UNC267MFSha1.1M11</strain>
    </source>
</reference>
<evidence type="ECO:0000313" key="4">
    <source>
        <dbReference type="Proteomes" id="UP000515498"/>
    </source>
</evidence>
<reference evidence="1 4" key="3">
    <citation type="submission" date="2020-07" db="EMBL/GenBank/DDBJ databases">
        <title>Draft genome sequence of four isobutane-metabolizing strains capable of cometabolically degrading diverse ether contaminants.</title>
        <authorList>
            <person name="Chen W."/>
            <person name="Faulkner N."/>
            <person name="Smith C."/>
            <person name="Hyman M."/>
        </authorList>
    </citation>
    <scope>NUCLEOTIDE SEQUENCE [LARGE SCALE GENOMIC DNA]</scope>
    <source>
        <strain evidence="1 4">2A</strain>
    </source>
</reference>
<dbReference type="KEGG" id="mflu:HZU40_31385"/>
<dbReference type="RefSeq" id="WP_090354652.1">
    <property type="nucleotide sequence ID" value="NZ_CP059894.1"/>
</dbReference>
<protein>
    <submittedName>
        <fullName evidence="2">Uncharacterized protein</fullName>
    </submittedName>
</protein>
<evidence type="ECO:0000313" key="3">
    <source>
        <dbReference type="Proteomes" id="UP000199707"/>
    </source>
</evidence>
<sequence>MTNPQTTAQPAPAKTRWWRTKKARLAFTIIGVSLILLAKFSLAEKREVQQATTAAKQEITSYLVGDCVALGADGKDVHRTDCGTDPSFTVGAVLDSDRSCANANYISYDWTLDHHAVGRLCLVENLTAGHCYHPTASGKNLEQTDCAVSDDKAYKVVQRFDSAAAQCPADTTTYSYPAPVRAYCLAPTAGSD</sequence>